<reference evidence="2" key="1">
    <citation type="journal article" date="2019" name="Int. J. Syst. Evol. Microbiol.">
        <title>The Global Catalogue of Microorganisms (GCM) 10K type strain sequencing project: providing services to taxonomists for standard genome sequencing and annotation.</title>
        <authorList>
            <consortium name="The Broad Institute Genomics Platform"/>
            <consortium name="The Broad Institute Genome Sequencing Center for Infectious Disease"/>
            <person name="Wu L."/>
            <person name="Ma J."/>
        </authorList>
    </citation>
    <scope>NUCLEOTIDE SEQUENCE [LARGE SCALE GENOMIC DNA]</scope>
    <source>
        <strain evidence="2">CGMCC 4.1641</strain>
    </source>
</reference>
<dbReference type="Proteomes" id="UP001595755">
    <property type="component" value="Unassembled WGS sequence"/>
</dbReference>
<proteinExistence type="predicted"/>
<accession>A0ABV8S8E0</accession>
<dbReference type="InterPro" id="IPR018708">
    <property type="entry name" value="DUF2225"/>
</dbReference>
<sequence length="233" mass="27210">MEPLFQVKINCICCEQSYQTSRVRPSLKKAIKTDTDFCSYFKSVNPDYYVVRVCPYCGFASTENFAEKMSEKQKAAYFDKLGSQWKHRDYGGERSAAEAMECYKLSLVSAQAIGEKERVIAALLHHIAWLYRYEGKKEQENRFLQFALDAYVRVYETESVPVSHARLMYLIGELNRRLNNFHEAVRWFGRVIHDKNIVDAAMIRASREQWQLLREEMTGRGMELPEEMQQNGA</sequence>
<keyword evidence="2" id="KW-1185">Reference proteome</keyword>
<evidence type="ECO:0000313" key="1">
    <source>
        <dbReference type="EMBL" id="MFC4303844.1"/>
    </source>
</evidence>
<dbReference type="SUPFAM" id="SSF48452">
    <property type="entry name" value="TPR-like"/>
    <property type="match status" value="1"/>
</dbReference>
<gene>
    <name evidence="1" type="ORF">ACFO1S_10350</name>
</gene>
<dbReference type="EMBL" id="JBHSED010000015">
    <property type="protein sequence ID" value="MFC4303844.1"/>
    <property type="molecule type" value="Genomic_DNA"/>
</dbReference>
<comment type="caution">
    <text evidence="1">The sequence shown here is derived from an EMBL/GenBank/DDBJ whole genome shotgun (WGS) entry which is preliminary data.</text>
</comment>
<dbReference type="Gene3D" id="1.25.40.10">
    <property type="entry name" value="Tetratricopeptide repeat domain"/>
    <property type="match status" value="1"/>
</dbReference>
<dbReference type="Pfam" id="PF09986">
    <property type="entry name" value="DUF2225"/>
    <property type="match status" value="1"/>
</dbReference>
<dbReference type="RefSeq" id="WP_204603699.1">
    <property type="nucleotide sequence ID" value="NZ_JBHSED010000015.1"/>
</dbReference>
<dbReference type="InterPro" id="IPR011990">
    <property type="entry name" value="TPR-like_helical_dom_sf"/>
</dbReference>
<evidence type="ECO:0000313" key="2">
    <source>
        <dbReference type="Proteomes" id="UP001595755"/>
    </source>
</evidence>
<name>A0ABV8S8E0_9BACL</name>
<protein>
    <submittedName>
        <fullName evidence="1">DUF2225 domain-containing protein</fullName>
    </submittedName>
</protein>
<organism evidence="1 2">
    <name type="scientific">Cohnella boryungensis</name>
    <dbReference type="NCBI Taxonomy" id="768479"/>
    <lineage>
        <taxon>Bacteria</taxon>
        <taxon>Bacillati</taxon>
        <taxon>Bacillota</taxon>
        <taxon>Bacilli</taxon>
        <taxon>Bacillales</taxon>
        <taxon>Paenibacillaceae</taxon>
        <taxon>Cohnella</taxon>
    </lineage>
</organism>